<keyword evidence="2" id="KW-1185">Reference proteome</keyword>
<organism evidence="1 2">
    <name type="scientific">Emergomyces africanus</name>
    <dbReference type="NCBI Taxonomy" id="1955775"/>
    <lineage>
        <taxon>Eukaryota</taxon>
        <taxon>Fungi</taxon>
        <taxon>Dikarya</taxon>
        <taxon>Ascomycota</taxon>
        <taxon>Pezizomycotina</taxon>
        <taxon>Eurotiomycetes</taxon>
        <taxon>Eurotiomycetidae</taxon>
        <taxon>Onygenales</taxon>
        <taxon>Ajellomycetaceae</taxon>
        <taxon>Emergomyces</taxon>
    </lineage>
</organism>
<dbReference type="AlphaFoldDB" id="A0A1B7NM29"/>
<accession>A0A1B7NM29</accession>
<dbReference type="OrthoDB" id="10442336at2759"/>
<comment type="caution">
    <text evidence="1">The sequence shown here is derived from an EMBL/GenBank/DDBJ whole genome shotgun (WGS) entry which is preliminary data.</text>
</comment>
<name>A0A1B7NM29_9EURO</name>
<sequence length="216" mass="23425">VRDSPLVRRIMRARAFIFCGVAAGEDMSGHKSRLRRLANRLDAPRRARLSTRGRAAANALWARRRAADGAAGMQPMEAVVVVSAASVGVMAPETVEDGGEEAAEEFLVEGPGEEDEEEEFEGFPWSGEEEGAEEELAPEGDMPVARLVDADVPMASVETGEDFLREICGEIGGLMAVGQGAEADRLWQAYVPLSLRPKWAGEVRRALEEKKMKMGV</sequence>
<dbReference type="Proteomes" id="UP000091918">
    <property type="component" value="Unassembled WGS sequence"/>
</dbReference>
<evidence type="ECO:0000313" key="1">
    <source>
        <dbReference type="EMBL" id="OAX77855.1"/>
    </source>
</evidence>
<gene>
    <name evidence="1" type="ORF">ACJ72_07841</name>
</gene>
<evidence type="ECO:0000313" key="2">
    <source>
        <dbReference type="Proteomes" id="UP000091918"/>
    </source>
</evidence>
<reference evidence="1 2" key="1">
    <citation type="submission" date="2015-07" db="EMBL/GenBank/DDBJ databases">
        <title>Emmonsia species relationships and genome sequence.</title>
        <authorList>
            <person name="Cuomo C.A."/>
            <person name="Schwartz I.S."/>
            <person name="Kenyon C."/>
            <person name="de Hoog G.S."/>
            <person name="Govender N.P."/>
            <person name="Botha A."/>
            <person name="Moreno L."/>
            <person name="de Vries M."/>
            <person name="Munoz J.F."/>
            <person name="Stielow J.B."/>
        </authorList>
    </citation>
    <scope>NUCLEOTIDE SEQUENCE [LARGE SCALE GENOMIC DNA]</scope>
    <source>
        <strain evidence="1 2">CBS 136260</strain>
    </source>
</reference>
<feature type="non-terminal residue" evidence="1">
    <location>
        <position position="1"/>
    </location>
</feature>
<dbReference type="EMBL" id="LGUA01001984">
    <property type="protein sequence ID" value="OAX77855.1"/>
    <property type="molecule type" value="Genomic_DNA"/>
</dbReference>
<proteinExistence type="predicted"/>
<protein>
    <submittedName>
        <fullName evidence="1">Uncharacterized protein</fullName>
    </submittedName>
</protein>